<evidence type="ECO:0000256" key="4">
    <source>
        <dbReference type="ARBA" id="ARBA00022597"/>
    </source>
</evidence>
<comment type="subcellular location">
    <subcellularLocation>
        <location evidence="1">Endomembrane system</location>
        <topology evidence="1">Multi-pass membrane protein</topology>
    </subcellularLocation>
</comment>
<dbReference type="Pfam" id="PF03083">
    <property type="entry name" value="MtN3_slv"/>
    <property type="match status" value="1"/>
</dbReference>
<feature type="transmembrane region" description="Helical" evidence="9">
    <location>
        <begin position="70"/>
        <end position="92"/>
    </location>
</feature>
<dbReference type="GO" id="GO:0016020">
    <property type="term" value="C:membrane"/>
    <property type="evidence" value="ECO:0007669"/>
    <property type="project" value="InterPro"/>
</dbReference>
<accession>A0A8T2B2N8</accession>
<feature type="transmembrane region" description="Helical" evidence="9">
    <location>
        <begin position="191"/>
        <end position="211"/>
    </location>
</feature>
<keyword evidence="5 9" id="KW-0812">Transmembrane</keyword>
<keyword evidence="3" id="KW-0813">Transport</keyword>
<evidence type="ECO:0000256" key="1">
    <source>
        <dbReference type="ARBA" id="ARBA00004127"/>
    </source>
</evidence>
<feature type="transmembrane region" description="Helical" evidence="9">
    <location>
        <begin position="164"/>
        <end position="185"/>
    </location>
</feature>
<keyword evidence="8 9" id="KW-0472">Membrane</keyword>
<evidence type="ECO:0000313" key="11">
    <source>
        <dbReference type="Proteomes" id="UP000694251"/>
    </source>
</evidence>
<evidence type="ECO:0000256" key="8">
    <source>
        <dbReference type="ARBA" id="ARBA00023136"/>
    </source>
</evidence>
<protein>
    <submittedName>
        <fullName evidence="10">SWEET sugar transporter</fullName>
    </submittedName>
</protein>
<evidence type="ECO:0000313" key="10">
    <source>
        <dbReference type="EMBL" id="KAG7581477.1"/>
    </source>
</evidence>
<dbReference type="GO" id="GO:0051119">
    <property type="term" value="F:sugar transmembrane transporter activity"/>
    <property type="evidence" value="ECO:0007669"/>
    <property type="project" value="InterPro"/>
</dbReference>
<dbReference type="InterPro" id="IPR004316">
    <property type="entry name" value="SWEET_rpt"/>
</dbReference>
<evidence type="ECO:0000256" key="6">
    <source>
        <dbReference type="ARBA" id="ARBA00022737"/>
    </source>
</evidence>
<dbReference type="EMBL" id="JAEFBJ010000008">
    <property type="protein sequence ID" value="KAG7581477.1"/>
    <property type="molecule type" value="Genomic_DNA"/>
</dbReference>
<feature type="transmembrane region" description="Helical" evidence="9">
    <location>
        <begin position="104"/>
        <end position="125"/>
    </location>
</feature>
<keyword evidence="4 10" id="KW-0762">Sugar transport</keyword>
<feature type="transmembrane region" description="Helical" evidence="9">
    <location>
        <begin position="131"/>
        <end position="152"/>
    </location>
</feature>
<keyword evidence="6" id="KW-0677">Repeat</keyword>
<sequence length="224" mass="25562">MINEKDIRMIIGIIGNVLSTSIFLSHMPEFIQAYKKKSVEGVKLAPHLVLLIKCSLWVLYGLPVVHKDNILVTTSNGVGFVIQVIYVVVFWINCDEESRKDLMYICLTFEFCFVAVVYIITIWGFESSAKHTFIGVVCNVYNICIIYLFFTIDKMPESTKTFKYMPFWLSLVSFINAGIWTAYSLIYTIDIYVLISSGLETLLCTFQLLVYASSYTLGKIDVIV</sequence>
<dbReference type="OrthoDB" id="1086862at2759"/>
<evidence type="ECO:0000256" key="7">
    <source>
        <dbReference type="ARBA" id="ARBA00022989"/>
    </source>
</evidence>
<dbReference type="AlphaFoldDB" id="A0A8T2B2N8"/>
<evidence type="ECO:0000256" key="2">
    <source>
        <dbReference type="ARBA" id="ARBA00007809"/>
    </source>
</evidence>
<comment type="similarity">
    <text evidence="2">Belongs to the SWEET sugar transporter family.</text>
</comment>
<dbReference type="PANTHER" id="PTHR10791">
    <property type="entry name" value="RAG1-ACTIVATING PROTEIN 1"/>
    <property type="match status" value="1"/>
</dbReference>
<gene>
    <name evidence="10" type="ORF">ISN44_As08g011540</name>
</gene>
<evidence type="ECO:0000256" key="3">
    <source>
        <dbReference type="ARBA" id="ARBA00022448"/>
    </source>
</evidence>
<dbReference type="GO" id="GO:0012505">
    <property type="term" value="C:endomembrane system"/>
    <property type="evidence" value="ECO:0007669"/>
    <property type="project" value="UniProtKB-SubCell"/>
</dbReference>
<keyword evidence="7 9" id="KW-1133">Transmembrane helix</keyword>
<comment type="caution">
    <text evidence="10">The sequence shown here is derived from an EMBL/GenBank/DDBJ whole genome shotgun (WGS) entry which is preliminary data.</text>
</comment>
<reference evidence="10 11" key="1">
    <citation type="submission" date="2020-12" db="EMBL/GenBank/DDBJ databases">
        <title>Concerted genomic and epigenomic changes stabilize Arabidopsis allopolyploids.</title>
        <authorList>
            <person name="Chen Z."/>
        </authorList>
    </citation>
    <scope>NUCLEOTIDE SEQUENCE [LARGE SCALE GENOMIC DNA]</scope>
    <source>
        <strain evidence="10">As9502</strain>
        <tissue evidence="10">Leaf</tissue>
    </source>
</reference>
<evidence type="ECO:0000256" key="9">
    <source>
        <dbReference type="SAM" id="Phobius"/>
    </source>
</evidence>
<feature type="transmembrane region" description="Helical" evidence="9">
    <location>
        <begin position="44"/>
        <end position="64"/>
    </location>
</feature>
<organism evidence="10 11">
    <name type="scientific">Arabidopsis suecica</name>
    <name type="common">Swedish thale-cress</name>
    <name type="synonym">Cardaminopsis suecica</name>
    <dbReference type="NCBI Taxonomy" id="45249"/>
    <lineage>
        <taxon>Eukaryota</taxon>
        <taxon>Viridiplantae</taxon>
        <taxon>Streptophyta</taxon>
        <taxon>Embryophyta</taxon>
        <taxon>Tracheophyta</taxon>
        <taxon>Spermatophyta</taxon>
        <taxon>Magnoliopsida</taxon>
        <taxon>eudicotyledons</taxon>
        <taxon>Gunneridae</taxon>
        <taxon>Pentapetalae</taxon>
        <taxon>rosids</taxon>
        <taxon>malvids</taxon>
        <taxon>Brassicales</taxon>
        <taxon>Brassicaceae</taxon>
        <taxon>Camelineae</taxon>
        <taxon>Arabidopsis</taxon>
    </lineage>
</organism>
<dbReference type="Proteomes" id="UP000694251">
    <property type="component" value="Chromosome 8"/>
</dbReference>
<dbReference type="InterPro" id="IPR047664">
    <property type="entry name" value="SWEET"/>
</dbReference>
<keyword evidence="11" id="KW-1185">Reference proteome</keyword>
<evidence type="ECO:0000256" key="5">
    <source>
        <dbReference type="ARBA" id="ARBA00022692"/>
    </source>
</evidence>
<dbReference type="PANTHER" id="PTHR10791:SF236">
    <property type="entry name" value="BIDIRECTIONAL SUGAR TRANSPORTER SWEET8"/>
    <property type="match status" value="1"/>
</dbReference>
<proteinExistence type="inferred from homology"/>
<name>A0A8T2B2N8_ARASU</name>